<dbReference type="AlphaFoldDB" id="A0A7X1KRJ9"/>
<protein>
    <submittedName>
        <fullName evidence="1">Uncharacterized protein</fullName>
    </submittedName>
</protein>
<comment type="caution">
    <text evidence="1">The sequence shown here is derived from an EMBL/GenBank/DDBJ whole genome shotgun (WGS) entry which is preliminary data.</text>
</comment>
<name>A0A7X1KRJ9_9SPHN</name>
<accession>A0A7X1KRJ9</accession>
<keyword evidence="2" id="KW-1185">Reference proteome</keyword>
<proteinExistence type="predicted"/>
<reference evidence="1 2" key="1">
    <citation type="submission" date="2020-08" db="EMBL/GenBank/DDBJ databases">
        <title>The genome sequence of type strain Novosphingobium piscinae KCTC 42194.</title>
        <authorList>
            <person name="Liu Y."/>
        </authorList>
    </citation>
    <scope>NUCLEOTIDE SEQUENCE [LARGE SCALE GENOMIC DNA]</scope>
    <source>
        <strain evidence="1 2">KCTC 42194</strain>
    </source>
</reference>
<evidence type="ECO:0000313" key="2">
    <source>
        <dbReference type="Proteomes" id="UP000551327"/>
    </source>
</evidence>
<dbReference type="Proteomes" id="UP000551327">
    <property type="component" value="Unassembled WGS sequence"/>
</dbReference>
<dbReference type="RefSeq" id="WP_221773792.1">
    <property type="nucleotide sequence ID" value="NZ_JACLAX010000030.1"/>
</dbReference>
<sequence length="127" mass="13050">MQMGYDFEQDWPGASASADLRARFPVLGPAAADGAEGEPGVAAPIPLRQPDWRALRARFAAIHALRQVIAAEGVAIPPAGSFASVGEAVLSSCRPLASVNPVYSANSKRPCAITGSVAVPPLAATEE</sequence>
<gene>
    <name evidence="1" type="ORF">H7F53_16790</name>
</gene>
<organism evidence="1 2">
    <name type="scientific">Novosphingobium piscinae</name>
    <dbReference type="NCBI Taxonomy" id="1507448"/>
    <lineage>
        <taxon>Bacteria</taxon>
        <taxon>Pseudomonadati</taxon>
        <taxon>Pseudomonadota</taxon>
        <taxon>Alphaproteobacteria</taxon>
        <taxon>Sphingomonadales</taxon>
        <taxon>Sphingomonadaceae</taxon>
        <taxon>Novosphingobium</taxon>
    </lineage>
</organism>
<evidence type="ECO:0000313" key="1">
    <source>
        <dbReference type="EMBL" id="MBC2670812.1"/>
    </source>
</evidence>
<dbReference type="EMBL" id="JACLAX010000030">
    <property type="protein sequence ID" value="MBC2670812.1"/>
    <property type="molecule type" value="Genomic_DNA"/>
</dbReference>